<dbReference type="InterPro" id="IPR018972">
    <property type="entry name" value="Sas10_C_dom"/>
</dbReference>
<dbReference type="InterPro" id="IPR007146">
    <property type="entry name" value="Sas10/Utp3/C1D"/>
</dbReference>
<dbReference type="PANTHER" id="PTHR13237">
    <property type="entry name" value="SOMETHING ABOUT SILENCING PROTEIN 10-RELATED"/>
    <property type="match status" value="1"/>
</dbReference>
<gene>
    <name evidence="4" type="ORF">CDCA_CDCA02G0656</name>
</gene>
<proteinExistence type="predicted"/>
<evidence type="ECO:0000313" key="5">
    <source>
        <dbReference type="Proteomes" id="UP001301350"/>
    </source>
</evidence>
<feature type="compositionally biased region" description="Polar residues" evidence="2">
    <location>
        <begin position="691"/>
        <end position="710"/>
    </location>
</feature>
<name>A0AAV9IRC5_CYACA</name>
<dbReference type="EMBL" id="JANCYW010000002">
    <property type="protein sequence ID" value="KAK4534631.1"/>
    <property type="molecule type" value="Genomic_DNA"/>
</dbReference>
<evidence type="ECO:0000256" key="2">
    <source>
        <dbReference type="SAM" id="MobiDB-lite"/>
    </source>
</evidence>
<feature type="compositionally biased region" description="Basic and acidic residues" evidence="2">
    <location>
        <begin position="398"/>
        <end position="413"/>
    </location>
</feature>
<keyword evidence="5" id="KW-1185">Reference proteome</keyword>
<evidence type="ECO:0000256" key="1">
    <source>
        <dbReference type="ARBA" id="ARBA00022553"/>
    </source>
</evidence>
<feature type="domain" description="Sas10 C-terminal" evidence="3">
    <location>
        <begin position="627"/>
        <end position="706"/>
    </location>
</feature>
<feature type="compositionally biased region" description="Basic and acidic residues" evidence="2">
    <location>
        <begin position="150"/>
        <end position="165"/>
    </location>
</feature>
<feature type="compositionally biased region" description="Low complexity" evidence="2">
    <location>
        <begin position="94"/>
        <end position="109"/>
    </location>
</feature>
<dbReference type="Pfam" id="PF04000">
    <property type="entry name" value="Sas10_Utp3"/>
    <property type="match status" value="1"/>
</dbReference>
<feature type="compositionally biased region" description="Acidic residues" evidence="2">
    <location>
        <begin position="24"/>
        <end position="36"/>
    </location>
</feature>
<comment type="caution">
    <text evidence="4">The sequence shown here is derived from an EMBL/GenBank/DDBJ whole genome shotgun (WGS) entry which is preliminary data.</text>
</comment>
<evidence type="ECO:0000259" key="3">
    <source>
        <dbReference type="Pfam" id="PF09368"/>
    </source>
</evidence>
<feature type="region of interest" description="Disordered" evidence="2">
    <location>
        <begin position="1"/>
        <end position="197"/>
    </location>
</feature>
<organism evidence="4 5">
    <name type="scientific">Cyanidium caldarium</name>
    <name type="common">Red alga</name>
    <dbReference type="NCBI Taxonomy" id="2771"/>
    <lineage>
        <taxon>Eukaryota</taxon>
        <taxon>Rhodophyta</taxon>
        <taxon>Bangiophyceae</taxon>
        <taxon>Cyanidiales</taxon>
        <taxon>Cyanidiaceae</taxon>
        <taxon>Cyanidium</taxon>
    </lineage>
</organism>
<protein>
    <recommendedName>
        <fullName evidence="3">Sas10 C-terminal domain-containing protein</fullName>
    </recommendedName>
</protein>
<feature type="compositionally biased region" description="Basic and acidic residues" evidence="2">
    <location>
        <begin position="450"/>
        <end position="487"/>
    </location>
</feature>
<dbReference type="Proteomes" id="UP001301350">
    <property type="component" value="Unassembled WGS sequence"/>
</dbReference>
<dbReference type="GO" id="GO:0000462">
    <property type="term" value="P:maturation of SSU-rRNA from tricistronic rRNA transcript (SSU-rRNA, 5.8S rRNA, LSU-rRNA)"/>
    <property type="evidence" value="ECO:0007669"/>
    <property type="project" value="TreeGrafter"/>
</dbReference>
<feature type="compositionally biased region" description="Basic and acidic residues" evidence="2">
    <location>
        <begin position="568"/>
        <end position="593"/>
    </location>
</feature>
<dbReference type="PANTHER" id="PTHR13237:SF9">
    <property type="entry name" value="NEUROGUIDIN"/>
    <property type="match status" value="1"/>
</dbReference>
<feature type="compositionally biased region" description="Polar residues" evidence="2">
    <location>
        <begin position="1"/>
        <end position="14"/>
    </location>
</feature>
<accession>A0AAV9IRC5</accession>
<feature type="compositionally biased region" description="Polar residues" evidence="2">
    <location>
        <begin position="172"/>
        <end position="181"/>
    </location>
</feature>
<dbReference type="Pfam" id="PF09368">
    <property type="entry name" value="Sas10"/>
    <property type="match status" value="1"/>
</dbReference>
<feature type="compositionally biased region" description="Basic and acidic residues" evidence="2">
    <location>
        <begin position="516"/>
        <end position="540"/>
    </location>
</feature>
<feature type="region of interest" description="Disordered" evidence="2">
    <location>
        <begin position="238"/>
        <end position="257"/>
    </location>
</feature>
<feature type="compositionally biased region" description="Basic residues" evidence="2">
    <location>
        <begin position="652"/>
        <end position="672"/>
    </location>
</feature>
<dbReference type="AlphaFoldDB" id="A0AAV9IRC5"/>
<feature type="compositionally biased region" description="Basic and acidic residues" evidence="2">
    <location>
        <begin position="51"/>
        <end position="64"/>
    </location>
</feature>
<feature type="compositionally biased region" description="Low complexity" evidence="2">
    <location>
        <begin position="548"/>
        <end position="557"/>
    </location>
</feature>
<feature type="region of interest" description="Disordered" evidence="2">
    <location>
        <begin position="436"/>
        <end position="710"/>
    </location>
</feature>
<keyword evidence="1" id="KW-0597">Phosphoprotein</keyword>
<feature type="compositionally biased region" description="Acidic residues" evidence="2">
    <location>
        <begin position="73"/>
        <end position="85"/>
    </location>
</feature>
<feature type="region of interest" description="Disordered" evidence="2">
    <location>
        <begin position="330"/>
        <end position="414"/>
    </location>
</feature>
<sequence>MKGRRASTSDYQNNGRRETREPWGDDAEEVGEDEVEAFWRARHARPTAGVGRERVADDEWDRRLNARRPVLEVGEESDDEQDEEWGSERFQGHSESGSDGSDSSASDEGSASEEDELWDGRDRSLYYDADTAGDADEVPDVGSTLAEEEREARRLQRRQMERIAVDDFTGGPQLQPSTPTATGEREETSPEKGMNGKEASTVTAEMFATPDSAQIDADAPTVVQTLDALTRALQEVTAKADGLPSASDAPTTDHPGGSLGELKRTLLLHYCTHLAYYLVLKAEGRSVREHPVIDHLIEIGLTLEKLRPLEERARPQLLALRKAAAQAERDGVMEQAAANGKARPAERSTKSAEPPTDSDDEETPEGVTAVSRLPPRADIPRKPDADTLAYVPPQVHPDAFESERQRARREHREVRHRAHLRAALEVDAWMDELHGRPERLGRDGTAALTESDRRRYRQAQERQAYEEEHMLRLPERKADRAARRRLEAAAGGGSDGAHEWHSLLSIADRIAQQSREGSKRDEQKRGREEESEAYVREKQRQLLRKRQQQQQQQQQREQGPEAASTKRRPPEWTERDASSEEEMQRENARGSEHRSKRTRDHHASTSTSPAPPPPLYTYDDTLSDGERRRRASSQILRNRGLAPRRRPDAAHRNPRVRRRAQYAKAVKRRRGQVRTFDAHRRAAAAGGAYTGETSGINKSTRHSTSLRQRV</sequence>
<evidence type="ECO:0000313" key="4">
    <source>
        <dbReference type="EMBL" id="KAK4534631.1"/>
    </source>
</evidence>
<dbReference type="GO" id="GO:0032040">
    <property type="term" value="C:small-subunit processome"/>
    <property type="evidence" value="ECO:0007669"/>
    <property type="project" value="TreeGrafter"/>
</dbReference>
<reference evidence="4 5" key="1">
    <citation type="submission" date="2022-07" db="EMBL/GenBank/DDBJ databases">
        <title>Genome-wide signatures of adaptation to extreme environments.</title>
        <authorList>
            <person name="Cho C.H."/>
            <person name="Yoon H.S."/>
        </authorList>
    </citation>
    <scope>NUCLEOTIDE SEQUENCE [LARGE SCALE GENOMIC DNA]</scope>
    <source>
        <strain evidence="4 5">DBV 063 E5</strain>
    </source>
</reference>